<dbReference type="EMBL" id="CP049863">
    <property type="protein sequence ID" value="QIK61889.1"/>
    <property type="molecule type" value="Genomic_DNA"/>
</dbReference>
<keyword evidence="3" id="KW-1185">Reference proteome</keyword>
<dbReference type="PANTHER" id="PTHR43245:SF24">
    <property type="entry name" value="DEHYDROGENASE"/>
    <property type="match status" value="1"/>
</dbReference>
<dbReference type="RefSeq" id="WP_166287459.1">
    <property type="nucleotide sequence ID" value="NZ_CP049863.1"/>
</dbReference>
<proteinExistence type="predicted"/>
<dbReference type="Gene3D" id="3.40.50.720">
    <property type="entry name" value="NAD(P)-binding Rossmann-like Domain"/>
    <property type="match status" value="1"/>
</dbReference>
<dbReference type="Proteomes" id="UP000502677">
    <property type="component" value="Chromosome"/>
</dbReference>
<sequence length="315" mass="34941">MRVLVTGASGFVGGSLMRRLQQDGHHTVLGVGRRQIDMGDYRQCDLAQPITLDWNPDVVVHAAARATPWGTAREYHEQNVTATANIIDFCERQGRPRLVHVSTTSIFYRAAHQTQLTEESPAGPEFLNLYSQTKWEAEQLIHAYTGDWVITRPRAVFGPGDTTLLPRILSAAQARRLPRLGDPATPVQCDLIHIDTLVDYLLTAMSAPQAVGRSINLTNGTPVDLWEVLTDLLTRLGIPLPTRHISIRQAMAFASVCEAVWRTLRLPGEPPITRYGVSLFGYSKTFDISLAREILGDPKVTTLDGLNQLANEMRI</sequence>
<feature type="domain" description="NAD-dependent epimerase/dehydratase" evidence="1">
    <location>
        <begin position="3"/>
        <end position="216"/>
    </location>
</feature>
<dbReference type="InterPro" id="IPR036291">
    <property type="entry name" value="NAD(P)-bd_dom_sf"/>
</dbReference>
<evidence type="ECO:0000313" key="2">
    <source>
        <dbReference type="EMBL" id="QIK61889.1"/>
    </source>
</evidence>
<protein>
    <submittedName>
        <fullName evidence="2">NAD(P)-dependent oxidoreductase</fullName>
    </submittedName>
</protein>
<gene>
    <name evidence="2" type="ORF">G7068_00660</name>
</gene>
<dbReference type="InterPro" id="IPR050177">
    <property type="entry name" value="Lipid_A_modif_metabolic_enz"/>
</dbReference>
<dbReference type="AlphaFoldDB" id="A0A6G7XBR4"/>
<organism evidence="2 3">
    <name type="scientific">Leucobacter viscericola</name>
    <dbReference type="NCBI Taxonomy" id="2714935"/>
    <lineage>
        <taxon>Bacteria</taxon>
        <taxon>Bacillati</taxon>
        <taxon>Actinomycetota</taxon>
        <taxon>Actinomycetes</taxon>
        <taxon>Micrococcales</taxon>
        <taxon>Microbacteriaceae</taxon>
        <taxon>Leucobacter</taxon>
    </lineage>
</organism>
<evidence type="ECO:0000259" key="1">
    <source>
        <dbReference type="Pfam" id="PF01370"/>
    </source>
</evidence>
<dbReference type="SUPFAM" id="SSF51735">
    <property type="entry name" value="NAD(P)-binding Rossmann-fold domains"/>
    <property type="match status" value="1"/>
</dbReference>
<dbReference type="KEGG" id="lvi:G7068_00660"/>
<accession>A0A6G7XBR4</accession>
<dbReference type="CDD" id="cd08946">
    <property type="entry name" value="SDR_e"/>
    <property type="match status" value="1"/>
</dbReference>
<name>A0A6G7XBR4_9MICO</name>
<reference evidence="2 3" key="1">
    <citation type="submission" date="2020-03" db="EMBL/GenBank/DDBJ databases">
        <title>Leucobacter sp. nov., isolated from beetles.</title>
        <authorList>
            <person name="Hyun D.-W."/>
            <person name="Bae J.-W."/>
        </authorList>
    </citation>
    <scope>NUCLEOTIDE SEQUENCE [LARGE SCALE GENOMIC DNA]</scope>
    <source>
        <strain evidence="2 3">HDW9C</strain>
    </source>
</reference>
<evidence type="ECO:0000313" key="3">
    <source>
        <dbReference type="Proteomes" id="UP000502677"/>
    </source>
</evidence>
<dbReference type="InterPro" id="IPR001509">
    <property type="entry name" value="Epimerase_deHydtase"/>
</dbReference>
<dbReference type="PANTHER" id="PTHR43245">
    <property type="entry name" value="BIFUNCTIONAL POLYMYXIN RESISTANCE PROTEIN ARNA"/>
    <property type="match status" value="1"/>
</dbReference>
<dbReference type="Pfam" id="PF01370">
    <property type="entry name" value="Epimerase"/>
    <property type="match status" value="1"/>
</dbReference>